<accession>A0ABN2XF92</accession>
<reference evidence="3 4" key="1">
    <citation type="journal article" date="2019" name="Int. J. Syst. Evol. Microbiol.">
        <title>The Global Catalogue of Microorganisms (GCM) 10K type strain sequencing project: providing services to taxonomists for standard genome sequencing and annotation.</title>
        <authorList>
            <consortium name="The Broad Institute Genomics Platform"/>
            <consortium name="The Broad Institute Genome Sequencing Center for Infectious Disease"/>
            <person name="Wu L."/>
            <person name="Ma J."/>
        </authorList>
    </citation>
    <scope>NUCLEOTIDE SEQUENCE [LARGE SCALE GENOMIC DNA]</scope>
    <source>
        <strain evidence="3 4">JCM 15481</strain>
    </source>
</reference>
<evidence type="ECO:0000256" key="2">
    <source>
        <dbReference type="SAM" id="Phobius"/>
    </source>
</evidence>
<keyword evidence="2" id="KW-0812">Transmembrane</keyword>
<feature type="transmembrane region" description="Helical" evidence="2">
    <location>
        <begin position="36"/>
        <end position="55"/>
    </location>
</feature>
<protein>
    <recommendedName>
        <fullName evidence="5">Extensin</fullName>
    </recommendedName>
</protein>
<gene>
    <name evidence="3" type="ORF">GCM10009802_06830</name>
</gene>
<feature type="compositionally biased region" description="Basic and acidic residues" evidence="1">
    <location>
        <begin position="255"/>
        <end position="267"/>
    </location>
</feature>
<evidence type="ECO:0008006" key="5">
    <source>
        <dbReference type="Google" id="ProtNLM"/>
    </source>
</evidence>
<dbReference type="EMBL" id="BAAAPF010000008">
    <property type="protein sequence ID" value="GAA2110089.1"/>
    <property type="molecule type" value="Genomic_DNA"/>
</dbReference>
<evidence type="ECO:0000313" key="3">
    <source>
        <dbReference type="EMBL" id="GAA2110089.1"/>
    </source>
</evidence>
<feature type="region of interest" description="Disordered" evidence="1">
    <location>
        <begin position="242"/>
        <end position="267"/>
    </location>
</feature>
<organism evidence="3 4">
    <name type="scientific">Streptomyces synnematoformans</name>
    <dbReference type="NCBI Taxonomy" id="415721"/>
    <lineage>
        <taxon>Bacteria</taxon>
        <taxon>Bacillati</taxon>
        <taxon>Actinomycetota</taxon>
        <taxon>Actinomycetes</taxon>
        <taxon>Kitasatosporales</taxon>
        <taxon>Streptomycetaceae</taxon>
        <taxon>Streptomyces</taxon>
    </lineage>
</organism>
<evidence type="ECO:0000313" key="4">
    <source>
        <dbReference type="Proteomes" id="UP001500443"/>
    </source>
</evidence>
<feature type="compositionally biased region" description="Low complexity" evidence="1">
    <location>
        <begin position="158"/>
        <end position="186"/>
    </location>
</feature>
<sequence length="267" mass="28595">MLRALTAVLCAVGFLALVFTAVNVTGFATSRGIPLPIAILLDPIISIALAGTLYADSRLAGWGLTPPAWSTTMRWGTGLCAALMNTWASLWPDGRIGLPRQADPAAVLLHLTPPLLLIALAETIAAYRRLLTEVHHRTPPAPASDPPRTTTHPPPIPHKAATAGPPHPAPATTTGTRVRPSAAGSRPRPRHVHPADGELFARAMALDTAWRERTGQPISIRQLRRQLHLGQERARTLRTRLDNAHPAGAPAPDTAPRHLFDQERSGA</sequence>
<keyword evidence="2" id="KW-1133">Transmembrane helix</keyword>
<proteinExistence type="predicted"/>
<keyword evidence="2" id="KW-0472">Membrane</keyword>
<evidence type="ECO:0000256" key="1">
    <source>
        <dbReference type="SAM" id="MobiDB-lite"/>
    </source>
</evidence>
<dbReference type="Proteomes" id="UP001500443">
    <property type="component" value="Unassembled WGS sequence"/>
</dbReference>
<keyword evidence="4" id="KW-1185">Reference proteome</keyword>
<feature type="region of interest" description="Disordered" evidence="1">
    <location>
        <begin position="137"/>
        <end position="196"/>
    </location>
</feature>
<comment type="caution">
    <text evidence="3">The sequence shown here is derived from an EMBL/GenBank/DDBJ whole genome shotgun (WGS) entry which is preliminary data.</text>
</comment>
<name>A0ABN2XF92_9ACTN</name>